<feature type="chain" id="PRO_5035462578" description="Plethodontid modulating factor" evidence="1">
    <location>
        <begin position="22"/>
        <end position="79"/>
    </location>
</feature>
<accession>A0A8K0QWQ5</accession>
<evidence type="ECO:0000313" key="2">
    <source>
        <dbReference type="EMBL" id="KAH7076087.1"/>
    </source>
</evidence>
<feature type="signal peptide" evidence="1">
    <location>
        <begin position="1"/>
        <end position="21"/>
    </location>
</feature>
<dbReference type="PROSITE" id="PS51257">
    <property type="entry name" value="PROKAR_LIPOPROTEIN"/>
    <property type="match status" value="1"/>
</dbReference>
<evidence type="ECO:0000313" key="3">
    <source>
        <dbReference type="Proteomes" id="UP000813461"/>
    </source>
</evidence>
<dbReference type="EMBL" id="JAGMVJ010000019">
    <property type="protein sequence ID" value="KAH7076087.1"/>
    <property type="molecule type" value="Genomic_DNA"/>
</dbReference>
<evidence type="ECO:0008006" key="4">
    <source>
        <dbReference type="Google" id="ProtNLM"/>
    </source>
</evidence>
<dbReference type="OrthoDB" id="3624704at2759"/>
<keyword evidence="1" id="KW-0732">Signal</keyword>
<gene>
    <name evidence="2" type="ORF">FB567DRAFT_535428</name>
</gene>
<organism evidence="2 3">
    <name type="scientific">Paraphoma chrysanthemicola</name>
    <dbReference type="NCBI Taxonomy" id="798071"/>
    <lineage>
        <taxon>Eukaryota</taxon>
        <taxon>Fungi</taxon>
        <taxon>Dikarya</taxon>
        <taxon>Ascomycota</taxon>
        <taxon>Pezizomycotina</taxon>
        <taxon>Dothideomycetes</taxon>
        <taxon>Pleosporomycetidae</taxon>
        <taxon>Pleosporales</taxon>
        <taxon>Pleosporineae</taxon>
        <taxon>Phaeosphaeriaceae</taxon>
        <taxon>Paraphoma</taxon>
    </lineage>
</organism>
<sequence length="79" mass="8294">MRFNIITVLAVVGATVSACKCSNNRLATESCCAQLQGNYIPEQEDCQAASISERLSNFASCCSEGNFDSDCDCPSGCAA</sequence>
<dbReference type="AlphaFoldDB" id="A0A8K0QWQ5"/>
<evidence type="ECO:0000256" key="1">
    <source>
        <dbReference type="SAM" id="SignalP"/>
    </source>
</evidence>
<keyword evidence="3" id="KW-1185">Reference proteome</keyword>
<proteinExistence type="predicted"/>
<reference evidence="2" key="1">
    <citation type="journal article" date="2021" name="Nat. Commun.">
        <title>Genetic determinants of endophytism in the Arabidopsis root mycobiome.</title>
        <authorList>
            <person name="Mesny F."/>
            <person name="Miyauchi S."/>
            <person name="Thiergart T."/>
            <person name="Pickel B."/>
            <person name="Atanasova L."/>
            <person name="Karlsson M."/>
            <person name="Huettel B."/>
            <person name="Barry K.W."/>
            <person name="Haridas S."/>
            <person name="Chen C."/>
            <person name="Bauer D."/>
            <person name="Andreopoulos W."/>
            <person name="Pangilinan J."/>
            <person name="LaButti K."/>
            <person name="Riley R."/>
            <person name="Lipzen A."/>
            <person name="Clum A."/>
            <person name="Drula E."/>
            <person name="Henrissat B."/>
            <person name="Kohler A."/>
            <person name="Grigoriev I.V."/>
            <person name="Martin F.M."/>
            <person name="Hacquard S."/>
        </authorList>
    </citation>
    <scope>NUCLEOTIDE SEQUENCE</scope>
    <source>
        <strain evidence="2">MPI-SDFR-AT-0120</strain>
    </source>
</reference>
<protein>
    <recommendedName>
        <fullName evidence="4">Plethodontid modulating factor</fullName>
    </recommendedName>
</protein>
<dbReference type="Proteomes" id="UP000813461">
    <property type="component" value="Unassembled WGS sequence"/>
</dbReference>
<name>A0A8K0QWQ5_9PLEO</name>
<comment type="caution">
    <text evidence="2">The sequence shown here is derived from an EMBL/GenBank/DDBJ whole genome shotgun (WGS) entry which is preliminary data.</text>
</comment>